<comment type="caution">
    <text evidence="1">The sequence shown here is derived from an EMBL/GenBank/DDBJ whole genome shotgun (WGS) entry which is preliminary data.</text>
</comment>
<dbReference type="AlphaFoldDB" id="A0A4V6A2A4"/>
<name>A0A4V6A2A4_POPAL</name>
<protein>
    <submittedName>
        <fullName evidence="1">Uncharacterized protein</fullName>
    </submittedName>
</protein>
<organism evidence="1">
    <name type="scientific">Populus alba</name>
    <name type="common">White poplar</name>
    <dbReference type="NCBI Taxonomy" id="43335"/>
    <lineage>
        <taxon>Eukaryota</taxon>
        <taxon>Viridiplantae</taxon>
        <taxon>Streptophyta</taxon>
        <taxon>Embryophyta</taxon>
        <taxon>Tracheophyta</taxon>
        <taxon>Spermatophyta</taxon>
        <taxon>Magnoliopsida</taxon>
        <taxon>eudicotyledons</taxon>
        <taxon>Gunneridae</taxon>
        <taxon>Pentapetalae</taxon>
        <taxon>rosids</taxon>
        <taxon>fabids</taxon>
        <taxon>Malpighiales</taxon>
        <taxon>Salicaceae</taxon>
        <taxon>Saliceae</taxon>
        <taxon>Populus</taxon>
    </lineage>
</organism>
<dbReference type="EMBL" id="RCHU01001108">
    <property type="protein sequence ID" value="TKR78495.1"/>
    <property type="molecule type" value="Genomic_DNA"/>
</dbReference>
<sequence>MPGKRDEIVLGSLLGACQRRRNADVGERRLTMHWEGLYLLVDDYSQNFECWKYDKAKGHASGSVREEMHFDFIAAYAGRLRLEYSEVEMNCYVESRDCFDSLICSVPVAIHFKWPGSAIWARVGPEGICSRHYPLILAGKLDLRQLNTLSY</sequence>
<accession>A0A4V6A2A4</accession>
<gene>
    <name evidence="1" type="ORF">D5086_0000281870</name>
</gene>
<evidence type="ECO:0000313" key="1">
    <source>
        <dbReference type="EMBL" id="TKR78495.1"/>
    </source>
</evidence>
<reference evidence="1" key="1">
    <citation type="submission" date="2018-10" db="EMBL/GenBank/DDBJ databases">
        <title>Population genomic analysis revealed the cold adaptation of white poplar.</title>
        <authorList>
            <person name="Liu Y.-J."/>
        </authorList>
    </citation>
    <scope>NUCLEOTIDE SEQUENCE [LARGE SCALE GENOMIC DNA]</scope>
    <source>
        <strain evidence="1">PAL-ZL1</strain>
    </source>
</reference>
<proteinExistence type="predicted"/>